<gene>
    <name evidence="2" type="ORF">F7231_02735</name>
</gene>
<accession>A0ABX0QG58</accession>
<evidence type="ECO:0000259" key="1">
    <source>
        <dbReference type="SMART" id="SM00850"/>
    </source>
</evidence>
<dbReference type="Proteomes" id="UP000606008">
    <property type="component" value="Unassembled WGS sequence"/>
</dbReference>
<sequence length="142" mass="16010">MSQSSKPLTDLVVPGYRYLQDAALIAHCEGANNYALLHLTKLERPLLVNATTFLLTTHNAPLMVTRTLKYFEEQLPHFIRISKSLLVNPLYMDKIVAVKGRSMQVHMLDGTILNGSRRRILETTDKFTLYQEGVAARQGKPA</sequence>
<reference evidence="3" key="2">
    <citation type="submission" date="2023-07" db="EMBL/GenBank/DDBJ databases">
        <authorList>
            <person name="Jung D.-H."/>
        </authorList>
    </citation>
    <scope>NUCLEOTIDE SEQUENCE [LARGE SCALE GENOMIC DNA]</scope>
    <source>
        <strain evidence="3">JA-25</strain>
    </source>
</reference>
<comment type="caution">
    <text evidence="2">The sequence shown here is derived from an EMBL/GenBank/DDBJ whole genome shotgun (WGS) entry which is preliminary data.</text>
</comment>
<evidence type="ECO:0000313" key="3">
    <source>
        <dbReference type="Proteomes" id="UP000606008"/>
    </source>
</evidence>
<evidence type="ECO:0000313" key="2">
    <source>
        <dbReference type="EMBL" id="NID09074.1"/>
    </source>
</evidence>
<protein>
    <submittedName>
        <fullName evidence="2">LytTR family transcriptional regulator</fullName>
    </submittedName>
</protein>
<dbReference type="Pfam" id="PF04397">
    <property type="entry name" value="LytTR"/>
    <property type="match status" value="1"/>
</dbReference>
<organism evidence="2 3">
    <name type="scientific">Fibrivirga algicola</name>
    <dbReference type="NCBI Taxonomy" id="2950420"/>
    <lineage>
        <taxon>Bacteria</taxon>
        <taxon>Pseudomonadati</taxon>
        <taxon>Bacteroidota</taxon>
        <taxon>Cytophagia</taxon>
        <taxon>Cytophagales</taxon>
        <taxon>Spirosomataceae</taxon>
        <taxon>Fibrivirga</taxon>
    </lineage>
</organism>
<feature type="domain" description="HTH LytTR-type" evidence="1">
    <location>
        <begin position="15"/>
        <end position="128"/>
    </location>
</feature>
<reference evidence="3" key="1">
    <citation type="submission" date="2019-09" db="EMBL/GenBank/DDBJ databases">
        <authorList>
            <person name="Jung D.-H."/>
        </authorList>
    </citation>
    <scope>NUCLEOTIDE SEQUENCE [LARGE SCALE GENOMIC DNA]</scope>
    <source>
        <strain evidence="3">JA-25</strain>
    </source>
</reference>
<proteinExistence type="predicted"/>
<dbReference type="EMBL" id="WAEL01000001">
    <property type="protein sequence ID" value="NID09074.1"/>
    <property type="molecule type" value="Genomic_DNA"/>
</dbReference>
<keyword evidence="3" id="KW-1185">Reference proteome</keyword>
<dbReference type="InterPro" id="IPR007492">
    <property type="entry name" value="LytTR_DNA-bd_dom"/>
</dbReference>
<dbReference type="SMART" id="SM00850">
    <property type="entry name" value="LytTR"/>
    <property type="match status" value="1"/>
</dbReference>
<dbReference type="Gene3D" id="2.40.50.1020">
    <property type="entry name" value="LytTr DNA-binding domain"/>
    <property type="match status" value="1"/>
</dbReference>
<dbReference type="RefSeq" id="WP_166690817.1">
    <property type="nucleotide sequence ID" value="NZ_WAEL01000001.1"/>
</dbReference>
<name>A0ABX0QG58_9BACT</name>